<feature type="domain" description="SH3" evidence="7">
    <location>
        <begin position="586"/>
        <end position="645"/>
    </location>
</feature>
<dbReference type="FunFam" id="2.30.30.40:FF:000072">
    <property type="entry name" value="Unconventional Myosin IB"/>
    <property type="match status" value="1"/>
</dbReference>
<dbReference type="PROSITE" id="PS50002">
    <property type="entry name" value="SH3"/>
    <property type="match status" value="4"/>
</dbReference>
<dbReference type="SMART" id="SM00326">
    <property type="entry name" value="SH3"/>
    <property type="match status" value="4"/>
</dbReference>
<dbReference type="PRINTS" id="PR00499">
    <property type="entry name" value="P67PHOX"/>
</dbReference>
<evidence type="ECO:0000313" key="8">
    <source>
        <dbReference type="Ensembl" id="ENSPNYP00000018274.1"/>
    </source>
</evidence>
<name>A0A3B4G840_9CICH</name>
<dbReference type="PANTHER" id="PTHR45929:SF2">
    <property type="entry name" value="SIGNAL TRANSDUCING ADAPTER MOLECULE 1"/>
    <property type="match status" value="1"/>
</dbReference>
<feature type="domain" description="SH3" evidence="7">
    <location>
        <begin position="377"/>
        <end position="437"/>
    </location>
</feature>
<evidence type="ECO:0000256" key="6">
    <source>
        <dbReference type="SAM" id="MobiDB-lite"/>
    </source>
</evidence>
<sequence>MFPGTKPQKPPRPLLPKQADRKAAEKVVTNTAALTNAEDQSDPGSDGKQLRQQDSTHTCVRSVTVHWNIPVNHPSVAPEPGDATLSPSNSNRSQRPVPRPRTKSLKQAPEEEAKVQTLYLKELLEVFGADNECQQGGGITDQADESSQSEDVPDEMSGSNNQRSIRATIQAFESQATGEDGNGNESSKPQLPARKPSIRPPVAAKPFVALKPPFTLSIDDDSQNISGANIFKNAMTAPRPQPPEKPAGRSIREELEALHSKGAMSQISRSPLTRISQVYEEESSPFPPEYSPFPPIPPVKEPLKPNLNINNHNSASVVREKEYVETPISKLLLLLREINHNELECQVGQTRGKVHKSCMKIITPLSSDESSPQDSDQTGLKVQVVHDFDPGEGPGELSLRAGDIVTMVEKVDSEWYRGTCRGSTGFFPINHVKVLPPPTPAKVSGPRCMARFDFEGEHSDELSFSEGDVIQLKEYMGQDWARGQIGGHTGIFPLNFVDVIEDLPPPPSQKPSKKASHSDVEWVVALYDYTGRTEEELSFQQGDCILVTKHMDAEWSCGRLNGREGLFPRNYAESTTGVMMSLTFALKSGRARALYSFASTCDEELSLRVGDIVTNLESIDDEWFLGDLRGKRALVPKNYVQVLDY</sequence>
<dbReference type="SUPFAM" id="SSF50044">
    <property type="entry name" value="SH3-domain"/>
    <property type="match status" value="4"/>
</dbReference>
<keyword evidence="2" id="KW-0040">ANK repeat</keyword>
<reference evidence="8" key="1">
    <citation type="submission" date="2023-09" db="UniProtKB">
        <authorList>
            <consortium name="Ensembl"/>
        </authorList>
    </citation>
    <scope>IDENTIFICATION</scope>
</reference>
<keyword evidence="1 5" id="KW-0728">SH3 domain</keyword>
<feature type="region of interest" description="Disordered" evidence="6">
    <location>
        <begin position="1"/>
        <end position="58"/>
    </location>
</feature>
<evidence type="ECO:0000259" key="7">
    <source>
        <dbReference type="PROSITE" id="PS50002"/>
    </source>
</evidence>
<dbReference type="Ensembl" id="ENSPNYT00000018728.1">
    <property type="protein sequence ID" value="ENSPNYP00000018274.1"/>
    <property type="gene ID" value="ENSPNYG00000013741.1"/>
</dbReference>
<comment type="function">
    <text evidence="3">Induces bone resorption, acting probably through a signaling cascade which results in the secretion of factor(s) enhancing osteoclast formation and activity.</text>
</comment>
<feature type="compositionally biased region" description="Polar residues" evidence="6">
    <location>
        <begin position="28"/>
        <end position="38"/>
    </location>
</feature>
<dbReference type="InterPro" id="IPR036028">
    <property type="entry name" value="SH3-like_dom_sf"/>
</dbReference>
<dbReference type="Gene3D" id="2.30.30.40">
    <property type="entry name" value="SH3 Domains"/>
    <property type="match status" value="4"/>
</dbReference>
<dbReference type="GeneTree" id="ENSGT00940000155694"/>
<dbReference type="InterPro" id="IPR035835">
    <property type="entry name" value="Eve1_SH3_3"/>
</dbReference>
<organism evidence="8">
    <name type="scientific">Pundamilia nyererei</name>
    <dbReference type="NCBI Taxonomy" id="303518"/>
    <lineage>
        <taxon>Eukaryota</taxon>
        <taxon>Metazoa</taxon>
        <taxon>Chordata</taxon>
        <taxon>Craniata</taxon>
        <taxon>Vertebrata</taxon>
        <taxon>Euteleostomi</taxon>
        <taxon>Actinopterygii</taxon>
        <taxon>Neopterygii</taxon>
        <taxon>Teleostei</taxon>
        <taxon>Neoteleostei</taxon>
        <taxon>Acanthomorphata</taxon>
        <taxon>Ovalentaria</taxon>
        <taxon>Cichlomorphae</taxon>
        <taxon>Cichliformes</taxon>
        <taxon>Cichlidae</taxon>
        <taxon>African cichlids</taxon>
        <taxon>Pseudocrenilabrinae</taxon>
        <taxon>Haplochromini</taxon>
        <taxon>Pundamilia</taxon>
    </lineage>
</organism>
<evidence type="ECO:0000256" key="1">
    <source>
        <dbReference type="ARBA" id="ARBA00022443"/>
    </source>
</evidence>
<dbReference type="GO" id="GO:0033565">
    <property type="term" value="C:ESCRT-0 complex"/>
    <property type="evidence" value="ECO:0007669"/>
    <property type="project" value="TreeGrafter"/>
</dbReference>
<dbReference type="GO" id="GO:0043328">
    <property type="term" value="P:protein transport to vacuole involved in ubiquitin-dependent protein catabolic process via the multivesicular body sorting pathway"/>
    <property type="evidence" value="ECO:0007669"/>
    <property type="project" value="TreeGrafter"/>
</dbReference>
<evidence type="ECO:0000256" key="2">
    <source>
        <dbReference type="ARBA" id="ARBA00023043"/>
    </source>
</evidence>
<proteinExistence type="predicted"/>
<dbReference type="InterPro" id="IPR050670">
    <property type="entry name" value="STAM"/>
</dbReference>
<feature type="compositionally biased region" description="Polar residues" evidence="6">
    <location>
        <begin position="157"/>
        <end position="189"/>
    </location>
</feature>
<dbReference type="PRINTS" id="PR00452">
    <property type="entry name" value="SH3DOMAIN"/>
</dbReference>
<dbReference type="Pfam" id="PF00018">
    <property type="entry name" value="SH3_1"/>
    <property type="match status" value="2"/>
</dbReference>
<feature type="domain" description="SH3" evidence="7">
    <location>
        <begin position="443"/>
        <end position="502"/>
    </location>
</feature>
<evidence type="ECO:0000256" key="3">
    <source>
        <dbReference type="ARBA" id="ARBA00037432"/>
    </source>
</evidence>
<evidence type="ECO:0000256" key="5">
    <source>
        <dbReference type="PROSITE-ProRule" id="PRU00192"/>
    </source>
</evidence>
<accession>A0A3B4G840</accession>
<feature type="compositionally biased region" description="Acidic residues" evidence="6">
    <location>
        <begin position="142"/>
        <end position="154"/>
    </location>
</feature>
<dbReference type="CDD" id="cd11817">
    <property type="entry name" value="SH3_Eve1_4"/>
    <property type="match status" value="1"/>
</dbReference>
<dbReference type="PANTHER" id="PTHR45929">
    <property type="entry name" value="JAK PATHWAY SIGNAL TRANSDUCTION ADAPTOR MOLECULE"/>
    <property type="match status" value="1"/>
</dbReference>
<protein>
    <recommendedName>
        <fullName evidence="4">Osteoclast-stimulating factor 1</fullName>
    </recommendedName>
</protein>
<dbReference type="InterPro" id="IPR001452">
    <property type="entry name" value="SH3_domain"/>
</dbReference>
<evidence type="ECO:0000256" key="4">
    <source>
        <dbReference type="ARBA" id="ARBA00040640"/>
    </source>
</evidence>
<feature type="region of interest" description="Disordered" evidence="6">
    <location>
        <begin position="132"/>
        <end position="203"/>
    </location>
</feature>
<dbReference type="CDD" id="cd11816">
    <property type="entry name" value="SH3_Eve1_3"/>
    <property type="match status" value="1"/>
</dbReference>
<feature type="region of interest" description="Disordered" evidence="6">
    <location>
        <begin position="70"/>
        <end position="112"/>
    </location>
</feature>
<feature type="compositionally biased region" description="Polar residues" evidence="6">
    <location>
        <begin position="85"/>
        <end position="94"/>
    </location>
</feature>
<dbReference type="Pfam" id="PF14604">
    <property type="entry name" value="SH3_9"/>
    <property type="match status" value="1"/>
</dbReference>
<dbReference type="AlphaFoldDB" id="A0A3B4G840"/>
<dbReference type="Pfam" id="PF07653">
    <property type="entry name" value="SH3_2"/>
    <property type="match status" value="1"/>
</dbReference>
<feature type="domain" description="SH3" evidence="7">
    <location>
        <begin position="518"/>
        <end position="577"/>
    </location>
</feature>